<dbReference type="Gene3D" id="3.10.129.10">
    <property type="entry name" value="Hotdog Thioesterase"/>
    <property type="match status" value="1"/>
</dbReference>
<name>A0A1I6UHK5_9EURY</name>
<gene>
    <name evidence="2" type="ORF">SAMN04488556_3873</name>
</gene>
<feature type="domain" description="MaoC-like" evidence="1">
    <location>
        <begin position="10"/>
        <end position="103"/>
    </location>
</feature>
<accession>A0A1I6UHK5</accession>
<keyword evidence="3" id="KW-1185">Reference proteome</keyword>
<dbReference type="OrthoDB" id="167740at2157"/>
<dbReference type="InterPro" id="IPR029069">
    <property type="entry name" value="HotDog_dom_sf"/>
</dbReference>
<protein>
    <submittedName>
        <fullName evidence="2">Acyl dehydratase</fullName>
    </submittedName>
</protein>
<dbReference type="EMBL" id="FOZS01000004">
    <property type="protein sequence ID" value="SFT00854.1"/>
    <property type="molecule type" value="Genomic_DNA"/>
</dbReference>
<evidence type="ECO:0000313" key="3">
    <source>
        <dbReference type="Proteomes" id="UP000199199"/>
    </source>
</evidence>
<dbReference type="AlphaFoldDB" id="A0A1I6UHK5"/>
<organism evidence="2 3">
    <name type="scientific">Halostagnicola kamekurae</name>
    <dbReference type="NCBI Taxonomy" id="619731"/>
    <lineage>
        <taxon>Archaea</taxon>
        <taxon>Methanobacteriati</taxon>
        <taxon>Methanobacteriota</taxon>
        <taxon>Stenosarchaea group</taxon>
        <taxon>Halobacteria</taxon>
        <taxon>Halobacteriales</taxon>
        <taxon>Natrialbaceae</taxon>
        <taxon>Halostagnicola</taxon>
    </lineage>
</organism>
<dbReference type="Proteomes" id="UP000199199">
    <property type="component" value="Unassembled WGS sequence"/>
</dbReference>
<reference evidence="3" key="1">
    <citation type="submission" date="2016-10" db="EMBL/GenBank/DDBJ databases">
        <authorList>
            <person name="Varghese N."/>
            <person name="Submissions S."/>
        </authorList>
    </citation>
    <scope>NUCLEOTIDE SEQUENCE [LARGE SCALE GENOMIC DNA]</scope>
    <source>
        <strain evidence="3">DSM 22427</strain>
    </source>
</reference>
<dbReference type="InterPro" id="IPR002539">
    <property type="entry name" value="MaoC-like_dom"/>
</dbReference>
<dbReference type="SUPFAM" id="SSF54637">
    <property type="entry name" value="Thioesterase/thiol ester dehydrase-isomerase"/>
    <property type="match status" value="1"/>
</dbReference>
<evidence type="ECO:0000259" key="1">
    <source>
        <dbReference type="Pfam" id="PF01575"/>
    </source>
</evidence>
<sequence>MNPPVAGESQTFERTFTVDDVRQFAAVSGDTQPRHTEPDADGRVMVQGLLTATLPTKIGSDNEVLAHGMEFEFLRPVYTGESITCTSTYETVDERDDRYEFTSRVVCEKADGEVVLKATIDGLVWKDGQHSDG</sequence>
<dbReference type="Pfam" id="PF01575">
    <property type="entry name" value="MaoC_dehydratas"/>
    <property type="match status" value="1"/>
</dbReference>
<evidence type="ECO:0000313" key="2">
    <source>
        <dbReference type="EMBL" id="SFT00854.1"/>
    </source>
</evidence>
<proteinExistence type="predicted"/>
<dbReference type="RefSeq" id="WP_092907072.1">
    <property type="nucleotide sequence ID" value="NZ_FOZS01000004.1"/>
</dbReference>